<keyword evidence="3" id="KW-1185">Reference proteome</keyword>
<dbReference type="AlphaFoldDB" id="A0A917X0T7"/>
<evidence type="ECO:0000256" key="1">
    <source>
        <dbReference type="SAM" id="Phobius"/>
    </source>
</evidence>
<dbReference type="Proteomes" id="UP000642070">
    <property type="component" value="Unassembled WGS sequence"/>
</dbReference>
<reference evidence="2" key="2">
    <citation type="submission" date="2020-09" db="EMBL/GenBank/DDBJ databases">
        <authorList>
            <person name="Sun Q."/>
            <person name="Ohkuma M."/>
        </authorList>
    </citation>
    <scope>NUCLEOTIDE SEQUENCE</scope>
    <source>
        <strain evidence="2">JCM 19831</strain>
    </source>
</reference>
<sequence>MLALAARGLIPVWMRSYARLFGDGSPWPSVAFFGAVAAAVTLLALRTWQRTLVLTPDGLAVREIADGRVDLSWDRAAEDVSRPATVDDVRRG</sequence>
<keyword evidence="1" id="KW-1133">Transmembrane helix</keyword>
<gene>
    <name evidence="2" type="ORF">GCM10007977_066040</name>
</gene>
<reference evidence="2" key="1">
    <citation type="journal article" date="2014" name="Int. J. Syst. Evol. Microbiol.">
        <title>Complete genome sequence of Corynebacterium casei LMG S-19264T (=DSM 44701T), isolated from a smear-ripened cheese.</title>
        <authorList>
            <consortium name="US DOE Joint Genome Institute (JGI-PGF)"/>
            <person name="Walter F."/>
            <person name="Albersmeier A."/>
            <person name="Kalinowski J."/>
            <person name="Ruckert C."/>
        </authorList>
    </citation>
    <scope>NUCLEOTIDE SEQUENCE</scope>
    <source>
        <strain evidence="2">JCM 19831</strain>
    </source>
</reference>
<evidence type="ECO:0000313" key="2">
    <source>
        <dbReference type="EMBL" id="GGM55151.1"/>
    </source>
</evidence>
<evidence type="ECO:0000313" key="3">
    <source>
        <dbReference type="Proteomes" id="UP000642070"/>
    </source>
</evidence>
<name>A0A917X0T7_9ACTN</name>
<protein>
    <submittedName>
        <fullName evidence="2">Uncharacterized protein</fullName>
    </submittedName>
</protein>
<dbReference type="EMBL" id="BMPI01000037">
    <property type="protein sequence ID" value="GGM55151.1"/>
    <property type="molecule type" value="Genomic_DNA"/>
</dbReference>
<accession>A0A917X0T7</accession>
<keyword evidence="1" id="KW-0472">Membrane</keyword>
<dbReference type="RefSeq" id="WP_190253905.1">
    <property type="nucleotide sequence ID" value="NZ_BMPI01000037.1"/>
</dbReference>
<feature type="transmembrane region" description="Helical" evidence="1">
    <location>
        <begin position="28"/>
        <end position="45"/>
    </location>
</feature>
<proteinExistence type="predicted"/>
<comment type="caution">
    <text evidence="2">The sequence shown here is derived from an EMBL/GenBank/DDBJ whole genome shotgun (WGS) entry which is preliminary data.</text>
</comment>
<organism evidence="2 3">
    <name type="scientific">Dactylosporangium sucinum</name>
    <dbReference type="NCBI Taxonomy" id="1424081"/>
    <lineage>
        <taxon>Bacteria</taxon>
        <taxon>Bacillati</taxon>
        <taxon>Actinomycetota</taxon>
        <taxon>Actinomycetes</taxon>
        <taxon>Micromonosporales</taxon>
        <taxon>Micromonosporaceae</taxon>
        <taxon>Dactylosporangium</taxon>
    </lineage>
</organism>
<keyword evidence="1" id="KW-0812">Transmembrane</keyword>